<feature type="transmembrane region" description="Helical" evidence="1">
    <location>
        <begin position="52"/>
        <end position="72"/>
    </location>
</feature>
<accession>A0A285CQ83</accession>
<gene>
    <name evidence="2" type="ORF">SAMN05877753_103189</name>
</gene>
<dbReference type="AlphaFoldDB" id="A0A285CQ83"/>
<proteinExistence type="predicted"/>
<dbReference type="EMBL" id="OAOP01000003">
    <property type="protein sequence ID" value="SNX69707.1"/>
    <property type="molecule type" value="Genomic_DNA"/>
</dbReference>
<keyword evidence="3" id="KW-1185">Reference proteome</keyword>
<reference evidence="2 3" key="1">
    <citation type="submission" date="2017-08" db="EMBL/GenBank/DDBJ databases">
        <authorList>
            <person name="de Groot N.N."/>
        </authorList>
    </citation>
    <scope>NUCLEOTIDE SEQUENCE [LARGE SCALE GENOMIC DNA]</scope>
    <source>
        <strain evidence="2 3">JC228</strain>
    </source>
</reference>
<name>A0A285CQ83_9BACI</name>
<dbReference type="OrthoDB" id="9867328at2"/>
<organism evidence="2 3">
    <name type="scientific">Bacillus oleivorans</name>
    <dbReference type="NCBI Taxonomy" id="1448271"/>
    <lineage>
        <taxon>Bacteria</taxon>
        <taxon>Bacillati</taxon>
        <taxon>Bacillota</taxon>
        <taxon>Bacilli</taxon>
        <taxon>Bacillales</taxon>
        <taxon>Bacillaceae</taxon>
        <taxon>Bacillus</taxon>
    </lineage>
</organism>
<evidence type="ECO:0000256" key="1">
    <source>
        <dbReference type="SAM" id="Phobius"/>
    </source>
</evidence>
<keyword evidence="1" id="KW-1133">Transmembrane helix</keyword>
<feature type="transmembrane region" description="Helical" evidence="1">
    <location>
        <begin position="29"/>
        <end position="45"/>
    </location>
</feature>
<dbReference type="Proteomes" id="UP000219546">
    <property type="component" value="Unassembled WGS sequence"/>
</dbReference>
<feature type="transmembrane region" description="Helical" evidence="1">
    <location>
        <begin position="92"/>
        <end position="111"/>
    </location>
</feature>
<protein>
    <submittedName>
        <fullName evidence="2">Uncharacterized protein</fullName>
    </submittedName>
</protein>
<keyword evidence="1" id="KW-0472">Membrane</keyword>
<keyword evidence="1" id="KW-0812">Transmembrane</keyword>
<evidence type="ECO:0000313" key="2">
    <source>
        <dbReference type="EMBL" id="SNX69707.1"/>
    </source>
</evidence>
<sequence length="120" mass="13547">MRNVFIGFVLSLLLLLCFTLLNGIGISISFGISLVITSIVFVYFVNNKKPNLKGIVLISIVTGVFYIIYVSIGIKLFPNEEVRDLGDVVMPYLYAFIFGLLTTFVFIFLGFKYMQRVAKN</sequence>
<evidence type="ECO:0000313" key="3">
    <source>
        <dbReference type="Proteomes" id="UP000219546"/>
    </source>
</evidence>
<dbReference type="RefSeq" id="WP_097158122.1">
    <property type="nucleotide sequence ID" value="NZ_JBEPMQ010000002.1"/>
</dbReference>